<dbReference type="GO" id="GO:0016020">
    <property type="term" value="C:membrane"/>
    <property type="evidence" value="ECO:0007669"/>
    <property type="project" value="UniProtKB-SubCell"/>
</dbReference>
<evidence type="ECO:0000256" key="5">
    <source>
        <dbReference type="ARBA" id="ARBA00023128"/>
    </source>
</evidence>
<evidence type="ECO:0000313" key="8">
    <source>
        <dbReference type="EMBL" id="KAK1640670.1"/>
    </source>
</evidence>
<organism evidence="8 9">
    <name type="scientific">Colletotrichum phormii</name>
    <dbReference type="NCBI Taxonomy" id="359342"/>
    <lineage>
        <taxon>Eukaryota</taxon>
        <taxon>Fungi</taxon>
        <taxon>Dikarya</taxon>
        <taxon>Ascomycota</taxon>
        <taxon>Pezizomycotina</taxon>
        <taxon>Sordariomycetes</taxon>
        <taxon>Hypocreomycetidae</taxon>
        <taxon>Glomerellales</taxon>
        <taxon>Glomerellaceae</taxon>
        <taxon>Colletotrichum</taxon>
        <taxon>Colletotrichum acutatum species complex</taxon>
    </lineage>
</organism>
<keyword evidence="5" id="KW-0496">Mitochondrion</keyword>
<gene>
    <name evidence="8" type="ORF">BDP81DRAFT_311249</name>
</gene>
<proteinExistence type="predicted"/>
<feature type="domain" description="AB hydrolase-1" evidence="7">
    <location>
        <begin position="9"/>
        <end position="148"/>
    </location>
</feature>
<dbReference type="Pfam" id="PF12697">
    <property type="entry name" value="Abhydrolase_6"/>
    <property type="match status" value="1"/>
</dbReference>
<keyword evidence="8" id="KW-0378">Hydrolase</keyword>
<accession>A0AAI9ZYN1</accession>
<evidence type="ECO:0000256" key="3">
    <source>
        <dbReference type="ARBA" id="ARBA00004370"/>
    </source>
</evidence>
<name>A0AAI9ZYN1_9PEZI</name>
<dbReference type="GO" id="GO:0005739">
    <property type="term" value="C:mitochondrion"/>
    <property type="evidence" value="ECO:0007669"/>
    <property type="project" value="UniProtKB-SubCell"/>
</dbReference>
<keyword evidence="9" id="KW-1185">Reference proteome</keyword>
<dbReference type="GO" id="GO:0016787">
    <property type="term" value="F:hydrolase activity"/>
    <property type="evidence" value="ECO:0007669"/>
    <property type="project" value="UniProtKB-KW"/>
</dbReference>
<evidence type="ECO:0000256" key="4">
    <source>
        <dbReference type="ARBA" id="ARBA00022824"/>
    </source>
</evidence>
<dbReference type="AlphaFoldDB" id="A0AAI9ZYN1"/>
<dbReference type="GO" id="GO:0005783">
    <property type="term" value="C:endoplasmic reticulum"/>
    <property type="evidence" value="ECO:0007669"/>
    <property type="project" value="UniProtKB-SubCell"/>
</dbReference>
<dbReference type="SUPFAM" id="SSF53474">
    <property type="entry name" value="alpha/beta-Hydrolases"/>
    <property type="match status" value="1"/>
</dbReference>
<comment type="caution">
    <text evidence="8">The sequence shown here is derived from an EMBL/GenBank/DDBJ whole genome shotgun (WGS) entry which is preliminary data.</text>
</comment>
<dbReference type="InterPro" id="IPR029058">
    <property type="entry name" value="AB_hydrolase_fold"/>
</dbReference>
<keyword evidence="4" id="KW-0256">Endoplasmic reticulum</keyword>
<dbReference type="PANTHER" id="PTHR48182:SF2">
    <property type="entry name" value="PROTEIN SERAC1"/>
    <property type="match status" value="1"/>
</dbReference>
<dbReference type="Gene3D" id="3.40.50.1820">
    <property type="entry name" value="alpha/beta hydrolase"/>
    <property type="match status" value="1"/>
</dbReference>
<dbReference type="EMBL" id="JAHMHQ010000004">
    <property type="protein sequence ID" value="KAK1640670.1"/>
    <property type="molecule type" value="Genomic_DNA"/>
</dbReference>
<comment type="subcellular location">
    <subcellularLocation>
        <location evidence="2">Endoplasmic reticulum</location>
    </subcellularLocation>
    <subcellularLocation>
        <location evidence="3">Membrane</location>
    </subcellularLocation>
    <subcellularLocation>
        <location evidence="1">Mitochondrion</location>
    </subcellularLocation>
</comment>
<evidence type="ECO:0000256" key="6">
    <source>
        <dbReference type="ARBA" id="ARBA00023136"/>
    </source>
</evidence>
<evidence type="ECO:0000313" key="9">
    <source>
        <dbReference type="Proteomes" id="UP001243989"/>
    </source>
</evidence>
<protein>
    <submittedName>
        <fullName evidence="8">Alpha/Beta hydrolase protein</fullName>
    </submittedName>
</protein>
<sequence>MKAEIASSVVFVHGLGGDYLETWKSKLDETVWPKDLLSQLGRFRKARIFSFDYDATAFLTPFEKETKGSTFQFAESLLDTLADSRLGPAAKTRPIVFVGHSLGGIVIKAALRHAKLLSSQFGDILSYTKAIVFFGTPHQGADAAAWAVLLGEIGSWVRLRNTEVVEELKRWSDPLVQLTRQFKEIPSLYGIHITSFYETQATASLKVSGDIVPCVLLC</sequence>
<dbReference type="InterPro" id="IPR052374">
    <property type="entry name" value="SERAC1"/>
</dbReference>
<dbReference type="RefSeq" id="XP_060449277.1">
    <property type="nucleotide sequence ID" value="XM_060583708.1"/>
</dbReference>
<evidence type="ECO:0000259" key="7">
    <source>
        <dbReference type="Pfam" id="PF12697"/>
    </source>
</evidence>
<dbReference type="GeneID" id="85468570"/>
<dbReference type="InterPro" id="IPR000073">
    <property type="entry name" value="AB_hydrolase_1"/>
</dbReference>
<evidence type="ECO:0000256" key="2">
    <source>
        <dbReference type="ARBA" id="ARBA00004240"/>
    </source>
</evidence>
<dbReference type="Proteomes" id="UP001243989">
    <property type="component" value="Unassembled WGS sequence"/>
</dbReference>
<keyword evidence="6" id="KW-0472">Membrane</keyword>
<dbReference type="PANTHER" id="PTHR48182">
    <property type="entry name" value="PROTEIN SERAC1"/>
    <property type="match status" value="1"/>
</dbReference>
<reference evidence="8" key="1">
    <citation type="submission" date="2021-06" db="EMBL/GenBank/DDBJ databases">
        <title>Comparative genomics, transcriptomics and evolutionary studies reveal genomic signatures of adaptation to plant cell wall in hemibiotrophic fungi.</title>
        <authorList>
            <consortium name="DOE Joint Genome Institute"/>
            <person name="Baroncelli R."/>
            <person name="Diaz J.F."/>
            <person name="Benocci T."/>
            <person name="Peng M."/>
            <person name="Battaglia E."/>
            <person name="Haridas S."/>
            <person name="Andreopoulos W."/>
            <person name="Labutti K."/>
            <person name="Pangilinan J."/>
            <person name="Floch G.L."/>
            <person name="Makela M.R."/>
            <person name="Henrissat B."/>
            <person name="Grigoriev I.V."/>
            <person name="Crouch J.A."/>
            <person name="De Vries R.P."/>
            <person name="Sukno S.A."/>
            <person name="Thon M.R."/>
        </authorList>
    </citation>
    <scope>NUCLEOTIDE SEQUENCE</scope>
    <source>
        <strain evidence="8">CBS 102054</strain>
    </source>
</reference>
<evidence type="ECO:0000256" key="1">
    <source>
        <dbReference type="ARBA" id="ARBA00004173"/>
    </source>
</evidence>